<sequence>MKRTVNYAILYAILAMIGGIFYREYTKFMGFDGRTTLAFVHTHLFLLGMVMFLIVTFAIHQFHIEKQKHYRLFLILYHPGVLLTSLMLFLRGITQVNGNELTNTVNAMISGVSGIGHILTGIGLLLFLFILKASVKDA</sequence>
<proteinExistence type="predicted"/>
<evidence type="ECO:0000256" key="1">
    <source>
        <dbReference type="SAM" id="Phobius"/>
    </source>
</evidence>
<dbReference type="Pfam" id="PF11070">
    <property type="entry name" value="DUF2871"/>
    <property type="match status" value="1"/>
</dbReference>
<keyword evidence="1" id="KW-0812">Transmembrane</keyword>
<feature type="transmembrane region" description="Helical" evidence="1">
    <location>
        <begin position="37"/>
        <end position="60"/>
    </location>
</feature>
<gene>
    <name evidence="2" type="ORF">EDD61_101227</name>
</gene>
<feature type="transmembrane region" description="Helical" evidence="1">
    <location>
        <begin position="7"/>
        <end position="25"/>
    </location>
</feature>
<organism evidence="2 3">
    <name type="scientific">Longicatena caecimuris</name>
    <dbReference type="NCBI Taxonomy" id="1796635"/>
    <lineage>
        <taxon>Bacteria</taxon>
        <taxon>Bacillati</taxon>
        <taxon>Bacillota</taxon>
        <taxon>Erysipelotrichia</taxon>
        <taxon>Erysipelotrichales</taxon>
        <taxon>Erysipelotrichaceae</taxon>
        <taxon>Longicatena</taxon>
    </lineage>
</organism>
<reference evidence="2 3" key="1">
    <citation type="submission" date="2019-03" db="EMBL/GenBank/DDBJ databases">
        <title>Genomic Encyclopedia of Type Strains, Phase IV (KMG-IV): sequencing the most valuable type-strain genomes for metagenomic binning, comparative biology and taxonomic classification.</title>
        <authorList>
            <person name="Goeker M."/>
        </authorList>
    </citation>
    <scope>NUCLEOTIDE SEQUENCE [LARGE SCALE GENOMIC DNA]</scope>
    <source>
        <strain evidence="2 3">DSM 29481</strain>
    </source>
</reference>
<dbReference type="RefSeq" id="WP_008688590.1">
    <property type="nucleotide sequence ID" value="NZ_AP024510.1"/>
</dbReference>
<evidence type="ECO:0000313" key="2">
    <source>
        <dbReference type="EMBL" id="TCU63574.1"/>
    </source>
</evidence>
<dbReference type="AlphaFoldDB" id="A0A4R3TP45"/>
<feature type="transmembrane region" description="Helical" evidence="1">
    <location>
        <begin position="72"/>
        <end position="93"/>
    </location>
</feature>
<keyword evidence="1" id="KW-0472">Membrane</keyword>
<comment type="caution">
    <text evidence="2">The sequence shown here is derived from an EMBL/GenBank/DDBJ whole genome shotgun (WGS) entry which is preliminary data.</text>
</comment>
<name>A0A4R3TP45_9FIRM</name>
<evidence type="ECO:0000313" key="3">
    <source>
        <dbReference type="Proteomes" id="UP000295773"/>
    </source>
</evidence>
<dbReference type="Proteomes" id="UP000295773">
    <property type="component" value="Unassembled WGS sequence"/>
</dbReference>
<keyword evidence="1" id="KW-1133">Transmembrane helix</keyword>
<dbReference type="GeneID" id="73795569"/>
<dbReference type="InterPro" id="IPR021299">
    <property type="entry name" value="DUF2871"/>
</dbReference>
<protein>
    <submittedName>
        <fullName evidence="2">Uncharacterized protein DUF2871</fullName>
    </submittedName>
</protein>
<feature type="transmembrane region" description="Helical" evidence="1">
    <location>
        <begin position="105"/>
        <end position="131"/>
    </location>
</feature>
<dbReference type="EMBL" id="SMBP01000001">
    <property type="protein sequence ID" value="TCU63574.1"/>
    <property type="molecule type" value="Genomic_DNA"/>
</dbReference>
<keyword evidence="3" id="KW-1185">Reference proteome</keyword>
<accession>A0A4R3TP45</accession>